<evidence type="ECO:0000256" key="3">
    <source>
        <dbReference type="ARBA" id="ARBA00023315"/>
    </source>
</evidence>
<keyword evidence="3" id="KW-0012">Acyltransferase</keyword>
<evidence type="ECO:0000313" key="5">
    <source>
        <dbReference type="Proteomes" id="UP001187471"/>
    </source>
</evidence>
<protein>
    <submittedName>
        <fullName evidence="4">Uncharacterized protein</fullName>
    </submittedName>
</protein>
<keyword evidence="5" id="KW-1185">Reference proteome</keyword>
<dbReference type="PANTHER" id="PTHR31623">
    <property type="entry name" value="F21J9.9"/>
    <property type="match status" value="1"/>
</dbReference>
<dbReference type="InterPro" id="IPR023213">
    <property type="entry name" value="CAT-like_dom_sf"/>
</dbReference>
<accession>A0AA88R6A2</accession>
<keyword evidence="2" id="KW-0808">Transferase</keyword>
<evidence type="ECO:0000256" key="2">
    <source>
        <dbReference type="ARBA" id="ARBA00022679"/>
    </source>
</evidence>
<dbReference type="Proteomes" id="UP001187471">
    <property type="component" value="Unassembled WGS sequence"/>
</dbReference>
<name>A0AA88R6A2_9ASTE</name>
<organism evidence="4 5">
    <name type="scientific">Escallonia rubra</name>
    <dbReference type="NCBI Taxonomy" id="112253"/>
    <lineage>
        <taxon>Eukaryota</taxon>
        <taxon>Viridiplantae</taxon>
        <taxon>Streptophyta</taxon>
        <taxon>Embryophyta</taxon>
        <taxon>Tracheophyta</taxon>
        <taxon>Spermatophyta</taxon>
        <taxon>Magnoliopsida</taxon>
        <taxon>eudicotyledons</taxon>
        <taxon>Gunneridae</taxon>
        <taxon>Pentapetalae</taxon>
        <taxon>asterids</taxon>
        <taxon>campanulids</taxon>
        <taxon>Escalloniales</taxon>
        <taxon>Escalloniaceae</taxon>
        <taxon>Escallonia</taxon>
    </lineage>
</organism>
<evidence type="ECO:0000313" key="4">
    <source>
        <dbReference type="EMBL" id="KAK2983208.1"/>
    </source>
</evidence>
<dbReference type="Pfam" id="PF02458">
    <property type="entry name" value="Transferase"/>
    <property type="match status" value="1"/>
</dbReference>
<dbReference type="Gene3D" id="3.30.559.10">
    <property type="entry name" value="Chloramphenicol acetyltransferase-like domain"/>
    <property type="match status" value="2"/>
</dbReference>
<dbReference type="PANTHER" id="PTHR31623:SF124">
    <property type="entry name" value="VINORINE SYNTHASE-RELATED"/>
    <property type="match status" value="1"/>
</dbReference>
<dbReference type="GO" id="GO:0016746">
    <property type="term" value="F:acyltransferase activity"/>
    <property type="evidence" value="ECO:0007669"/>
    <property type="project" value="UniProtKB-KW"/>
</dbReference>
<sequence length="444" mass="48837">MKVQIQSKKFIKPSTPTPPSLRNYNLSFLDELAPAFHVPFVLYYHAALGNSTKTFSVLSSCNQLEKSLELILTRYYPLAGRYIKHNCSIDCNDQGVQFVIAKVDTQLQGLLGLREAEELNHLIPPCEIGAVDEVSDPLLSIQLTIFACGGLAIGGCCPHMIADAFTLATFFSGWATACREESVDGICPSLNSASFFPRRGLDRLALGAAKTEMSADVSVTKMFTFNEKDISRLRAIYHGRRVNPTGKSKPSSVQLVSAIIWKALIGLDRAKHSPSRAYIAAQPVFLGGITTLRIPHHTFGNLLGLATAHYKIGEGHNMDFRHLVDLLGGSVKKHVEDCEKLLSSGEDGYKIVIDPIVESNKNLSDSEVNFSLFTSWSKFPFYEVDFGWGKPVWATVVHTPVKNLVILMDDIKSGGIEAWVHLDKRDMPYFEQDCKGIDGVGVGG</sequence>
<dbReference type="EMBL" id="JAVXUO010001352">
    <property type="protein sequence ID" value="KAK2983208.1"/>
    <property type="molecule type" value="Genomic_DNA"/>
</dbReference>
<proteinExistence type="inferred from homology"/>
<evidence type="ECO:0000256" key="1">
    <source>
        <dbReference type="ARBA" id="ARBA00009861"/>
    </source>
</evidence>
<reference evidence="4" key="1">
    <citation type="submission" date="2022-12" db="EMBL/GenBank/DDBJ databases">
        <title>Draft genome assemblies for two species of Escallonia (Escalloniales).</title>
        <authorList>
            <person name="Chanderbali A."/>
            <person name="Dervinis C."/>
            <person name="Anghel I."/>
            <person name="Soltis D."/>
            <person name="Soltis P."/>
            <person name="Zapata F."/>
        </authorList>
    </citation>
    <scope>NUCLEOTIDE SEQUENCE</scope>
    <source>
        <strain evidence="4">UCBG92.1500</strain>
        <tissue evidence="4">Leaf</tissue>
    </source>
</reference>
<dbReference type="AlphaFoldDB" id="A0AA88R6A2"/>
<comment type="similarity">
    <text evidence="1">Belongs to the plant acyltransferase family.</text>
</comment>
<gene>
    <name evidence="4" type="ORF">RJ640_018553</name>
</gene>
<comment type="caution">
    <text evidence="4">The sequence shown here is derived from an EMBL/GenBank/DDBJ whole genome shotgun (WGS) entry which is preliminary data.</text>
</comment>